<dbReference type="GO" id="GO:0016020">
    <property type="term" value="C:membrane"/>
    <property type="evidence" value="ECO:0007669"/>
    <property type="project" value="UniProtKB-SubCell"/>
</dbReference>
<evidence type="ECO:0000256" key="7">
    <source>
        <dbReference type="PROSITE-ProRule" id="PRU00076"/>
    </source>
</evidence>
<feature type="domain" description="Disintegrin" evidence="13">
    <location>
        <begin position="442"/>
        <end position="529"/>
    </location>
</feature>
<keyword evidence="2 10" id="KW-0812">Transmembrane</keyword>
<protein>
    <recommendedName>
        <fullName evidence="17">Disintegrin and metalloproteinase domain-containing protein 15</fullName>
    </recommendedName>
</protein>
<comment type="caution">
    <text evidence="7">Lacks conserved residue(s) required for the propagation of feature annotation.</text>
</comment>
<dbReference type="SUPFAM" id="SSF55486">
    <property type="entry name" value="Metalloproteases ('zincins'), catalytic domain"/>
    <property type="match status" value="1"/>
</dbReference>
<feature type="binding site" evidence="8">
    <location>
        <position position="379"/>
    </location>
    <ligand>
        <name>Zn(2+)</name>
        <dbReference type="ChEBI" id="CHEBI:29105"/>
        <note>catalytic</note>
    </ligand>
</feature>
<dbReference type="GO" id="GO:0005615">
    <property type="term" value="C:extracellular space"/>
    <property type="evidence" value="ECO:0007669"/>
    <property type="project" value="TreeGrafter"/>
</dbReference>
<dbReference type="GO" id="GO:0004222">
    <property type="term" value="F:metalloendopeptidase activity"/>
    <property type="evidence" value="ECO:0007669"/>
    <property type="project" value="InterPro"/>
</dbReference>
<dbReference type="PRINTS" id="PR00289">
    <property type="entry name" value="DISINTEGRIN"/>
</dbReference>
<proteinExistence type="predicted"/>
<keyword evidence="3 10" id="KW-1133">Transmembrane helix</keyword>
<evidence type="ECO:0008006" key="17">
    <source>
        <dbReference type="Google" id="ProtNLM"/>
    </source>
</evidence>
<dbReference type="Proteomes" id="UP001066276">
    <property type="component" value="Chromosome 12"/>
</dbReference>
<evidence type="ECO:0000256" key="6">
    <source>
        <dbReference type="PROSITE-ProRule" id="PRU00068"/>
    </source>
</evidence>
<evidence type="ECO:0000313" key="16">
    <source>
        <dbReference type="Proteomes" id="UP001066276"/>
    </source>
</evidence>
<feature type="region of interest" description="Disordered" evidence="9">
    <location>
        <begin position="786"/>
        <end position="937"/>
    </location>
</feature>
<dbReference type="SMART" id="SM00050">
    <property type="entry name" value="DISIN"/>
    <property type="match status" value="1"/>
</dbReference>
<dbReference type="InterPro" id="IPR001762">
    <property type="entry name" value="Disintegrin_dom"/>
</dbReference>
<dbReference type="PROSITE" id="PS50026">
    <property type="entry name" value="EGF_3"/>
    <property type="match status" value="1"/>
</dbReference>
<feature type="disulfide bond" evidence="7">
    <location>
        <begin position="678"/>
        <end position="688"/>
    </location>
</feature>
<dbReference type="FunFam" id="4.10.70.10:FF:000001">
    <property type="entry name" value="Disintegrin and metalloproteinase domain-containing protein 22"/>
    <property type="match status" value="1"/>
</dbReference>
<evidence type="ECO:0000259" key="13">
    <source>
        <dbReference type="PROSITE" id="PS50214"/>
    </source>
</evidence>
<feature type="binding site" evidence="8">
    <location>
        <position position="373"/>
    </location>
    <ligand>
        <name>Zn(2+)</name>
        <dbReference type="ChEBI" id="CHEBI:29105"/>
        <note>catalytic</note>
    </ligand>
</feature>
<evidence type="ECO:0000256" key="4">
    <source>
        <dbReference type="ARBA" id="ARBA00023136"/>
    </source>
</evidence>
<evidence type="ECO:0000256" key="1">
    <source>
        <dbReference type="ARBA" id="ARBA00004167"/>
    </source>
</evidence>
<dbReference type="PROSITE" id="PS50215">
    <property type="entry name" value="ADAM_MEPRO"/>
    <property type="match status" value="1"/>
</dbReference>
<dbReference type="InterPro" id="IPR034027">
    <property type="entry name" value="Reprolysin_adamalysin"/>
</dbReference>
<feature type="domain" description="EGF-like" evidence="12">
    <location>
        <begin position="674"/>
        <end position="706"/>
    </location>
</feature>
<feature type="binding site" evidence="8">
    <location>
        <position position="369"/>
    </location>
    <ligand>
        <name>Zn(2+)</name>
        <dbReference type="ChEBI" id="CHEBI:29105"/>
        <note>catalytic</note>
    </ligand>
</feature>
<feature type="disulfide bond" evidence="7">
    <location>
        <begin position="696"/>
        <end position="705"/>
    </location>
</feature>
<evidence type="ECO:0000256" key="10">
    <source>
        <dbReference type="SAM" id="Phobius"/>
    </source>
</evidence>
<feature type="chain" id="PRO_5043328105" description="Disintegrin and metalloproteinase domain-containing protein 15" evidence="11">
    <location>
        <begin position="22"/>
        <end position="937"/>
    </location>
</feature>
<dbReference type="Gene3D" id="3.40.390.10">
    <property type="entry name" value="Collagenase (Catalytic Domain)"/>
    <property type="match status" value="1"/>
</dbReference>
<keyword evidence="8" id="KW-0862">Zinc</keyword>
<dbReference type="InterPro" id="IPR024079">
    <property type="entry name" value="MetalloPept_cat_dom_sf"/>
</dbReference>
<dbReference type="PROSITE" id="PS50214">
    <property type="entry name" value="DISINTEGRIN_2"/>
    <property type="match status" value="1"/>
</dbReference>
<dbReference type="InterPro" id="IPR036436">
    <property type="entry name" value="Disintegrin_dom_sf"/>
</dbReference>
<dbReference type="GO" id="GO:0045087">
    <property type="term" value="P:innate immune response"/>
    <property type="evidence" value="ECO:0007669"/>
    <property type="project" value="TreeGrafter"/>
</dbReference>
<evidence type="ECO:0000256" key="11">
    <source>
        <dbReference type="SAM" id="SignalP"/>
    </source>
</evidence>
<dbReference type="Pfam" id="PF00200">
    <property type="entry name" value="Disintegrin"/>
    <property type="match status" value="1"/>
</dbReference>
<keyword evidence="7" id="KW-0245">EGF-like domain</keyword>
<dbReference type="Pfam" id="PF08516">
    <property type="entry name" value="ADAM_CR"/>
    <property type="match status" value="1"/>
</dbReference>
<evidence type="ECO:0000256" key="5">
    <source>
        <dbReference type="ARBA" id="ARBA00023157"/>
    </source>
</evidence>
<dbReference type="GO" id="GO:0005178">
    <property type="term" value="F:integrin binding"/>
    <property type="evidence" value="ECO:0007669"/>
    <property type="project" value="TreeGrafter"/>
</dbReference>
<dbReference type="GO" id="GO:0006508">
    <property type="term" value="P:proteolysis"/>
    <property type="evidence" value="ECO:0007669"/>
    <property type="project" value="InterPro"/>
</dbReference>
<gene>
    <name evidence="15" type="ORF">NDU88_000906</name>
</gene>
<feature type="active site" evidence="8">
    <location>
        <position position="370"/>
    </location>
</feature>
<dbReference type="AlphaFoldDB" id="A0AAV7KNW5"/>
<keyword evidence="4 10" id="KW-0472">Membrane</keyword>
<dbReference type="FunFam" id="3.40.390.10:FF:000002">
    <property type="entry name" value="Disintegrin and metalloproteinase domain-containing protein 22"/>
    <property type="match status" value="1"/>
</dbReference>
<dbReference type="Pfam" id="PF01421">
    <property type="entry name" value="Reprolysin"/>
    <property type="match status" value="1"/>
</dbReference>
<dbReference type="EMBL" id="JANPWB010000016">
    <property type="protein sequence ID" value="KAJ1080712.1"/>
    <property type="molecule type" value="Genomic_DNA"/>
</dbReference>
<feature type="domain" description="Peptidase M12B" evidence="14">
    <location>
        <begin position="233"/>
        <end position="435"/>
    </location>
</feature>
<dbReference type="InterPro" id="IPR000742">
    <property type="entry name" value="EGF"/>
</dbReference>
<dbReference type="PANTHER" id="PTHR11905">
    <property type="entry name" value="ADAM A DISINTEGRIN AND METALLOPROTEASE DOMAIN"/>
    <property type="match status" value="1"/>
</dbReference>
<comment type="subcellular location">
    <subcellularLocation>
        <location evidence="1">Membrane</location>
        <topology evidence="1">Single-pass membrane protein</topology>
    </subcellularLocation>
</comment>
<dbReference type="GO" id="GO:0046872">
    <property type="term" value="F:metal ion binding"/>
    <property type="evidence" value="ECO:0007669"/>
    <property type="project" value="UniProtKB-KW"/>
</dbReference>
<dbReference type="SUPFAM" id="SSF57552">
    <property type="entry name" value="Blood coagulation inhibitor (disintegrin)"/>
    <property type="match status" value="1"/>
</dbReference>
<dbReference type="InterPro" id="IPR002870">
    <property type="entry name" value="Peptidase_M12B_N"/>
</dbReference>
<comment type="caution">
    <text evidence="15">The sequence shown here is derived from an EMBL/GenBank/DDBJ whole genome shotgun (WGS) entry which is preliminary data.</text>
</comment>
<evidence type="ECO:0000256" key="3">
    <source>
        <dbReference type="ARBA" id="ARBA00022989"/>
    </source>
</evidence>
<evidence type="ECO:0000256" key="9">
    <source>
        <dbReference type="SAM" id="MobiDB-lite"/>
    </source>
</evidence>
<evidence type="ECO:0000313" key="15">
    <source>
        <dbReference type="EMBL" id="KAJ1080712.1"/>
    </source>
</evidence>
<feature type="compositionally biased region" description="Pro residues" evidence="9">
    <location>
        <begin position="879"/>
        <end position="888"/>
    </location>
</feature>
<dbReference type="CDD" id="cd04269">
    <property type="entry name" value="ZnMc_adamalysin_II_like"/>
    <property type="match status" value="1"/>
</dbReference>
<dbReference type="GO" id="GO:0007229">
    <property type="term" value="P:integrin-mediated signaling pathway"/>
    <property type="evidence" value="ECO:0007669"/>
    <property type="project" value="TreeGrafter"/>
</dbReference>
<sequence length="937" mass="102350">MAEMAFRLFTLFFLCCGTSVGHPETGMHPPVNSASEQNESPAPGVRHGHHWAGHRNIRQEEPTPFIEVIPWVLSEGRRKPLQEALKDGHPSHLFVALEIEGAQHEMELKQNQELLRGGHSLVSYLPDGVPVVESAEKPVNCYYHLRVRGLPHSWGSVSTCSGIRGHIFLSGNRSYSITPTLGAPSGKHHITKIQDNHRNMQTCSGSYGQPAMPSEGHRPRPRRLRRNVLSEKKYIELVIVADKAEYKIYNSNIKKLQFRMLEIANQLDAFYQSLNVRVALVGLEVWNQGDQIPVDRNPKETLNRFLAWRQTTLLPRMHHDNAQLLTGVAFESSSVGMASQASMCTPERSGAVNVDHSVSILSVASTMAHELGHNLGISHDTDNRKCVCPRSLLVRSCIMESASGFLSGLAFSSCSKMDLELSLRQGVGMCLFNIPEPKNFQRQSCGNLFVEVGEECDCGLTEECKDPCCNATTCKLVPGAECSSDGICCKDCRLKLSGSMCREPLGECDLPEYCSGQSPYCPPNVYLQNGQPCRSGRAYCYSGDCRSYDSQCQALWGSGSSQAPDACFSAVNGKGDKYGNCGQGPNGSFLPCEQRDTKCGKIQCHGGHDSPLLGSKAEITVTNVTVNRTEFQCRGTYFNLGEDVTDPAMVMTGTACGEGKVCLNQKCQDVSALRVQDCIHKCNGHGVCNSNGHCHCEDGWAPPDCKSAGYGGSIDSGPLEQQKDPSTLTTALLVLFLLVLPLIALLIFCYVKRTVLQKVLGNFSKGTSCRRSDELAETQVRFLGEGAASNKNWHPQSGSRQPPERPRPPQRTQSTELQVMPVNSKPSFQGSDRPDPPSKPLPPDPVPKRVQDADPDRPAAPTRPLPADPVVKKSQPQVPAKPLPPPKKALPFGPTFQTDGELPSSVPSYHPQVMAFPSRPAPPPPATLSEDPHVQMT</sequence>
<dbReference type="Gene3D" id="2.10.25.10">
    <property type="entry name" value="Laminin"/>
    <property type="match status" value="1"/>
</dbReference>
<feature type="disulfide bond" evidence="6">
    <location>
        <begin position="501"/>
        <end position="521"/>
    </location>
</feature>
<dbReference type="InterPro" id="IPR006586">
    <property type="entry name" value="ADAM_Cys-rich"/>
</dbReference>
<reference evidence="15" key="1">
    <citation type="journal article" date="2022" name="bioRxiv">
        <title>Sequencing and chromosome-scale assembly of the giantPleurodeles waltlgenome.</title>
        <authorList>
            <person name="Brown T."/>
            <person name="Elewa A."/>
            <person name="Iarovenko S."/>
            <person name="Subramanian E."/>
            <person name="Araus A.J."/>
            <person name="Petzold A."/>
            <person name="Susuki M."/>
            <person name="Suzuki K.-i.T."/>
            <person name="Hayashi T."/>
            <person name="Toyoda A."/>
            <person name="Oliveira C."/>
            <person name="Osipova E."/>
            <person name="Leigh N.D."/>
            <person name="Simon A."/>
            <person name="Yun M.H."/>
        </authorList>
    </citation>
    <scope>NUCLEOTIDE SEQUENCE</scope>
    <source>
        <strain evidence="15">20211129_DDA</strain>
        <tissue evidence="15">Liver</tissue>
    </source>
</reference>
<feature type="region of interest" description="Disordered" evidence="9">
    <location>
        <begin position="26"/>
        <end position="50"/>
    </location>
</feature>
<keyword evidence="11" id="KW-0732">Signal</keyword>
<dbReference type="PANTHER" id="PTHR11905:SF130">
    <property type="entry name" value="DISINTEGRIN AND METALLOPROTEINASE DOMAIN-CONTAINING PROTEIN 15"/>
    <property type="match status" value="1"/>
</dbReference>
<dbReference type="InterPro" id="IPR001590">
    <property type="entry name" value="Peptidase_M12B"/>
</dbReference>
<dbReference type="Gene3D" id="4.10.70.10">
    <property type="entry name" value="Disintegrin domain"/>
    <property type="match status" value="1"/>
</dbReference>
<evidence type="ECO:0000259" key="14">
    <source>
        <dbReference type="PROSITE" id="PS50215"/>
    </source>
</evidence>
<name>A0AAV7KNW5_PLEWA</name>
<keyword evidence="16" id="KW-1185">Reference proteome</keyword>
<feature type="transmembrane region" description="Helical" evidence="10">
    <location>
        <begin position="731"/>
        <end position="751"/>
    </location>
</feature>
<organism evidence="15 16">
    <name type="scientific">Pleurodeles waltl</name>
    <name type="common">Iberian ribbed newt</name>
    <dbReference type="NCBI Taxonomy" id="8319"/>
    <lineage>
        <taxon>Eukaryota</taxon>
        <taxon>Metazoa</taxon>
        <taxon>Chordata</taxon>
        <taxon>Craniata</taxon>
        <taxon>Vertebrata</taxon>
        <taxon>Euteleostomi</taxon>
        <taxon>Amphibia</taxon>
        <taxon>Batrachia</taxon>
        <taxon>Caudata</taxon>
        <taxon>Salamandroidea</taxon>
        <taxon>Salamandridae</taxon>
        <taxon>Pleurodelinae</taxon>
        <taxon>Pleurodeles</taxon>
    </lineage>
</organism>
<accession>A0AAV7KNW5</accession>
<keyword evidence="5 7" id="KW-1015">Disulfide bond</keyword>
<dbReference type="PROSITE" id="PS01186">
    <property type="entry name" value="EGF_2"/>
    <property type="match status" value="1"/>
</dbReference>
<evidence type="ECO:0000256" key="8">
    <source>
        <dbReference type="PROSITE-ProRule" id="PRU00276"/>
    </source>
</evidence>
<feature type="signal peptide" evidence="11">
    <location>
        <begin position="1"/>
        <end position="21"/>
    </location>
</feature>
<dbReference type="SMART" id="SM00608">
    <property type="entry name" value="ACR"/>
    <property type="match status" value="1"/>
</dbReference>
<evidence type="ECO:0000256" key="2">
    <source>
        <dbReference type="ARBA" id="ARBA00022692"/>
    </source>
</evidence>
<dbReference type="Pfam" id="PF01562">
    <property type="entry name" value="Pep_M12B_propep"/>
    <property type="match status" value="1"/>
</dbReference>
<feature type="compositionally biased region" description="Basic and acidic residues" evidence="9">
    <location>
        <begin position="846"/>
        <end position="857"/>
    </location>
</feature>
<evidence type="ECO:0000259" key="12">
    <source>
        <dbReference type="PROSITE" id="PS50026"/>
    </source>
</evidence>
<keyword evidence="8" id="KW-0479">Metal-binding</keyword>